<evidence type="ECO:0000259" key="6">
    <source>
        <dbReference type="PROSITE" id="PS50109"/>
    </source>
</evidence>
<evidence type="ECO:0000256" key="1">
    <source>
        <dbReference type="ARBA" id="ARBA00000085"/>
    </source>
</evidence>
<dbReference type="PROSITE" id="PS50109">
    <property type="entry name" value="HIS_KIN"/>
    <property type="match status" value="1"/>
</dbReference>
<feature type="domain" description="Response regulatory" evidence="7">
    <location>
        <begin position="114"/>
        <end position="232"/>
    </location>
</feature>
<comment type="catalytic activity">
    <reaction evidence="1">
        <text>ATP + protein L-histidine = ADP + protein N-phospho-L-histidine.</text>
        <dbReference type="EC" id="2.7.13.3"/>
    </reaction>
</comment>
<proteinExistence type="predicted"/>
<evidence type="ECO:0000256" key="5">
    <source>
        <dbReference type="PROSITE-ProRule" id="PRU00169"/>
    </source>
</evidence>
<evidence type="ECO:0000313" key="9">
    <source>
        <dbReference type="Proteomes" id="UP000600101"/>
    </source>
</evidence>
<keyword evidence="9" id="KW-1185">Reference proteome</keyword>
<dbReference type="SMART" id="SM00448">
    <property type="entry name" value="REC"/>
    <property type="match status" value="1"/>
</dbReference>
<dbReference type="Gene3D" id="3.40.50.2300">
    <property type="match status" value="1"/>
</dbReference>
<dbReference type="EC" id="2.7.13.3" evidence="2"/>
<dbReference type="Pfam" id="PF00072">
    <property type="entry name" value="Response_reg"/>
    <property type="match status" value="1"/>
</dbReference>
<dbReference type="InterPro" id="IPR003594">
    <property type="entry name" value="HATPase_dom"/>
</dbReference>
<keyword evidence="4" id="KW-0418">Kinase</keyword>
<evidence type="ECO:0000313" key="8">
    <source>
        <dbReference type="EMBL" id="MBC4015786.1"/>
    </source>
</evidence>
<dbReference type="PANTHER" id="PTHR43047">
    <property type="entry name" value="TWO-COMPONENT HISTIDINE PROTEIN KINASE"/>
    <property type="match status" value="1"/>
</dbReference>
<dbReference type="InterPro" id="IPR005467">
    <property type="entry name" value="His_kinase_dom"/>
</dbReference>
<reference evidence="8" key="1">
    <citation type="submission" date="2020-08" db="EMBL/GenBank/DDBJ databases">
        <authorList>
            <person name="Hu Y."/>
            <person name="Nguyen S.V."/>
            <person name="Li F."/>
            <person name="Fanning S."/>
        </authorList>
    </citation>
    <scope>NUCLEOTIDE SEQUENCE</scope>
    <source>
        <strain evidence="8">SYSU D8009</strain>
    </source>
</reference>
<evidence type="ECO:0000256" key="3">
    <source>
        <dbReference type="ARBA" id="ARBA00022679"/>
    </source>
</evidence>
<dbReference type="GO" id="GO:0004673">
    <property type="term" value="F:protein histidine kinase activity"/>
    <property type="evidence" value="ECO:0007669"/>
    <property type="project" value="UniProtKB-EC"/>
</dbReference>
<dbReference type="EMBL" id="JACOMF010000010">
    <property type="protein sequence ID" value="MBC4015786.1"/>
    <property type="molecule type" value="Genomic_DNA"/>
</dbReference>
<dbReference type="PRINTS" id="PR00344">
    <property type="entry name" value="BCTRLSENSOR"/>
</dbReference>
<evidence type="ECO:0000259" key="7">
    <source>
        <dbReference type="PROSITE" id="PS50110"/>
    </source>
</evidence>
<organism evidence="8 9">
    <name type="scientific">Siccirubricoccus deserti</name>
    <dbReference type="NCBI Taxonomy" id="2013562"/>
    <lineage>
        <taxon>Bacteria</taxon>
        <taxon>Pseudomonadati</taxon>
        <taxon>Pseudomonadota</taxon>
        <taxon>Alphaproteobacteria</taxon>
        <taxon>Acetobacterales</taxon>
        <taxon>Roseomonadaceae</taxon>
        <taxon>Siccirubricoccus</taxon>
    </lineage>
</organism>
<sequence>MKFTPAGGEVTLRASRAPAGALRLTVTDTGPGVPPELRDTLFGEFMQSRRASAAGEGTGLGLAICTALARAMGGTMQHAAGPDGRGSAFSATLPLPPARLEAPPPPAAPARPLRLLVVDDVRPNQMVARALLESEGHVVTEAADGASAVEALRRGPPPDAVLMDVGMPEMDGHAATMLIRGLQGAAGRVPVIALTAYAMPEDIAASRAAGMDGHLSKPLERAVLLAELARVVPGR</sequence>
<dbReference type="InterPro" id="IPR004358">
    <property type="entry name" value="Sig_transdc_His_kin-like_C"/>
</dbReference>
<dbReference type="InterPro" id="IPR001789">
    <property type="entry name" value="Sig_transdc_resp-reg_receiver"/>
</dbReference>
<accession>A0A9X0QXK8</accession>
<dbReference type="GO" id="GO:0000160">
    <property type="term" value="P:phosphorelay signal transduction system"/>
    <property type="evidence" value="ECO:0007669"/>
    <property type="project" value="InterPro"/>
</dbReference>
<protein>
    <recommendedName>
        <fullName evidence="2">histidine kinase</fullName>
        <ecNumber evidence="2">2.7.13.3</ecNumber>
    </recommendedName>
</protein>
<dbReference type="AlphaFoldDB" id="A0A9X0QXK8"/>
<feature type="domain" description="Histidine kinase" evidence="6">
    <location>
        <begin position="1"/>
        <end position="97"/>
    </location>
</feature>
<dbReference type="InterPro" id="IPR011006">
    <property type="entry name" value="CheY-like_superfamily"/>
</dbReference>
<dbReference type="Gene3D" id="3.30.565.10">
    <property type="entry name" value="Histidine kinase-like ATPase, C-terminal domain"/>
    <property type="match status" value="1"/>
</dbReference>
<keyword evidence="5" id="KW-0597">Phosphoprotein</keyword>
<dbReference type="Proteomes" id="UP000600101">
    <property type="component" value="Unassembled WGS sequence"/>
</dbReference>
<evidence type="ECO:0000256" key="4">
    <source>
        <dbReference type="ARBA" id="ARBA00022777"/>
    </source>
</evidence>
<dbReference type="PROSITE" id="PS50110">
    <property type="entry name" value="RESPONSE_REGULATORY"/>
    <property type="match status" value="1"/>
</dbReference>
<dbReference type="SUPFAM" id="SSF55874">
    <property type="entry name" value="ATPase domain of HSP90 chaperone/DNA topoisomerase II/histidine kinase"/>
    <property type="match status" value="1"/>
</dbReference>
<dbReference type="InterPro" id="IPR036890">
    <property type="entry name" value="HATPase_C_sf"/>
</dbReference>
<dbReference type="PANTHER" id="PTHR43047:SF64">
    <property type="entry name" value="HISTIDINE KINASE CONTAINING CHEY-HOMOLOGOUS RECEIVER DOMAIN AND PAS DOMAIN-RELATED"/>
    <property type="match status" value="1"/>
</dbReference>
<gene>
    <name evidence="8" type="ORF">H7965_10665</name>
</gene>
<dbReference type="SUPFAM" id="SSF52172">
    <property type="entry name" value="CheY-like"/>
    <property type="match status" value="1"/>
</dbReference>
<dbReference type="CDD" id="cd17546">
    <property type="entry name" value="REC_hyHK_CKI1_RcsC-like"/>
    <property type="match status" value="1"/>
</dbReference>
<keyword evidence="3" id="KW-0808">Transferase</keyword>
<comment type="caution">
    <text evidence="8">The sequence shown here is derived from an EMBL/GenBank/DDBJ whole genome shotgun (WGS) entry which is preliminary data.</text>
</comment>
<feature type="modified residue" description="4-aspartylphosphate" evidence="5">
    <location>
        <position position="164"/>
    </location>
</feature>
<dbReference type="Pfam" id="PF02518">
    <property type="entry name" value="HATPase_c"/>
    <property type="match status" value="1"/>
</dbReference>
<name>A0A9X0QXK8_9PROT</name>
<evidence type="ECO:0000256" key="2">
    <source>
        <dbReference type="ARBA" id="ARBA00012438"/>
    </source>
</evidence>
<dbReference type="SMART" id="SM00387">
    <property type="entry name" value="HATPase_c"/>
    <property type="match status" value="1"/>
</dbReference>